<evidence type="ECO:0000313" key="2">
    <source>
        <dbReference type="Proteomes" id="UP000031563"/>
    </source>
</evidence>
<dbReference type="PANTHER" id="PTHR32341">
    <property type="entry name" value="INTERFERON-INDUCIBLE GTPASE"/>
    <property type="match status" value="1"/>
</dbReference>
<reference evidence="1" key="1">
    <citation type="submission" date="2015-02" db="EMBL/GenBank/DDBJ databases">
        <title>Genome Assembly of Bacillaceae bacterium MTCC 8252.</title>
        <authorList>
            <person name="Verma A."/>
            <person name="Khatri I."/>
            <person name="Mual P."/>
            <person name="Subramanian S."/>
            <person name="Krishnamurthi S."/>
        </authorList>
    </citation>
    <scope>NUCLEOTIDE SEQUENCE [LARGE SCALE GENOMIC DNA]</scope>
    <source>
        <strain evidence="1">MTCC 8252</strain>
    </source>
</reference>
<dbReference type="RefSeq" id="WP_040048209.1">
    <property type="nucleotide sequence ID" value="NZ_JWIR02000021.1"/>
</dbReference>
<comment type="caution">
    <text evidence="1">The sequence shown here is derived from an EMBL/GenBank/DDBJ whole genome shotgun (WGS) entry which is preliminary data.</text>
</comment>
<evidence type="ECO:0000313" key="1">
    <source>
        <dbReference type="EMBL" id="KKB41497.1"/>
    </source>
</evidence>
<dbReference type="PANTHER" id="PTHR32341:SF17">
    <property type="entry name" value="IRG-TYPE G DOMAIN-CONTAINING PROTEIN"/>
    <property type="match status" value="1"/>
</dbReference>
<accession>A0A0F5I8H7</accession>
<organism evidence="1 2">
    <name type="scientific">Bacillus thermotolerans</name>
    <name type="common">Quasibacillus thermotolerans</name>
    <dbReference type="NCBI Taxonomy" id="1221996"/>
    <lineage>
        <taxon>Bacteria</taxon>
        <taxon>Bacillati</taxon>
        <taxon>Bacillota</taxon>
        <taxon>Bacilli</taxon>
        <taxon>Bacillales</taxon>
        <taxon>Bacillaceae</taxon>
        <taxon>Bacillus</taxon>
    </lineage>
</organism>
<proteinExistence type="predicted"/>
<dbReference type="GO" id="GO:0003924">
    <property type="term" value="F:GTPase activity"/>
    <property type="evidence" value="ECO:0007669"/>
    <property type="project" value="TreeGrafter"/>
</dbReference>
<dbReference type="Proteomes" id="UP000031563">
    <property type="component" value="Unassembled WGS sequence"/>
</dbReference>
<name>A0A0F5I8H7_BACTR</name>
<keyword evidence="2" id="KW-1185">Reference proteome</keyword>
<dbReference type="InterPro" id="IPR051515">
    <property type="entry name" value="IRG"/>
</dbReference>
<dbReference type="AlphaFoldDB" id="A0A0F5I8H7"/>
<evidence type="ECO:0008006" key="3">
    <source>
        <dbReference type="Google" id="ProtNLM"/>
    </source>
</evidence>
<dbReference type="OrthoDB" id="2646363at2"/>
<gene>
    <name evidence="1" type="ORF">QY95_00641</name>
</gene>
<dbReference type="EMBL" id="JWIR02000021">
    <property type="protein sequence ID" value="KKB41497.1"/>
    <property type="molecule type" value="Genomic_DNA"/>
</dbReference>
<sequence>MGLPTTIEELNHIKEECEKMVSKRASASALAAAVPILGTDVAADVALMRELLPAINRKFGLSKEQIEELDPEVKRVLLVFITSVGSELVGKLITKQVVIQMLKKISTKIAVKQAVKVVPILGQAASAGISFAAMKYLGKAHINDCYEIAKQYIENEQTKPVH</sequence>
<protein>
    <recommendedName>
        <fullName evidence="3">DUF697 domain-containing protein</fullName>
    </recommendedName>
</protein>